<dbReference type="GeneID" id="64963053"/>
<reference evidence="1" key="2">
    <citation type="submission" date="2021-02" db="EMBL/GenBank/DDBJ databases">
        <title>Aspergillus luchuensis mut. kawachii IFO 4304 genome sequence.</title>
        <authorList>
            <person name="Mori K."/>
            <person name="Kadooka C."/>
            <person name="Goto M."/>
            <person name="Futagami T."/>
        </authorList>
    </citation>
    <scope>NUCLEOTIDE SEQUENCE</scope>
    <source>
        <strain evidence="1">IFO 4308</strain>
    </source>
</reference>
<sequence length="52" mass="5739">MEQVQRSGDYLNTYPREDPYAVQIAMDALFHPAHCPLVLPPGAASVLVRKGD</sequence>
<gene>
    <name evidence="1" type="ORF">AKAW2_52073S</name>
</gene>
<dbReference type="Proteomes" id="UP000661280">
    <property type="component" value="Chromosome 5"/>
</dbReference>
<protein>
    <submittedName>
        <fullName evidence="1">Uncharacterized protein</fullName>
    </submittedName>
</protein>
<dbReference type="AlphaFoldDB" id="A0A7R7X2D7"/>
<name>A0A7R7X2D7_ASPKA</name>
<dbReference type="RefSeq" id="XP_041545494.1">
    <property type="nucleotide sequence ID" value="XM_041692072.1"/>
</dbReference>
<evidence type="ECO:0000313" key="1">
    <source>
        <dbReference type="EMBL" id="BCS01732.1"/>
    </source>
</evidence>
<evidence type="ECO:0000313" key="2">
    <source>
        <dbReference type="Proteomes" id="UP000661280"/>
    </source>
</evidence>
<accession>A0A7R7X2D7</accession>
<organism evidence="1 2">
    <name type="scientific">Aspergillus kawachii</name>
    <name type="common">White koji mold</name>
    <name type="synonym">Aspergillus awamori var. kawachi</name>
    <dbReference type="NCBI Taxonomy" id="1069201"/>
    <lineage>
        <taxon>Eukaryota</taxon>
        <taxon>Fungi</taxon>
        <taxon>Dikarya</taxon>
        <taxon>Ascomycota</taxon>
        <taxon>Pezizomycotina</taxon>
        <taxon>Eurotiomycetes</taxon>
        <taxon>Eurotiomycetidae</taxon>
        <taxon>Eurotiales</taxon>
        <taxon>Aspergillaceae</taxon>
        <taxon>Aspergillus</taxon>
        <taxon>Aspergillus subgen. Circumdati</taxon>
    </lineage>
</organism>
<dbReference type="EMBL" id="AP024429">
    <property type="protein sequence ID" value="BCS01732.1"/>
    <property type="molecule type" value="Genomic_DNA"/>
</dbReference>
<reference evidence="1" key="1">
    <citation type="submission" date="2021-01" db="EMBL/GenBank/DDBJ databases">
        <authorList>
            <consortium name="Aspergillus luchuensis mut. kawachii IFO 4304 genome sequencing consortium"/>
            <person name="Kazuki M."/>
            <person name="Futagami T."/>
        </authorList>
    </citation>
    <scope>NUCLEOTIDE SEQUENCE</scope>
    <source>
        <strain evidence="1">IFO 4308</strain>
    </source>
</reference>
<proteinExistence type="predicted"/>
<keyword evidence="2" id="KW-1185">Reference proteome</keyword>
<dbReference type="KEGG" id="aluc:AKAW2_52073S"/>
<dbReference type="OrthoDB" id="4459371at2759"/>